<dbReference type="Proteomes" id="UP000187251">
    <property type="component" value="Unassembled WGS sequence"/>
</dbReference>
<comment type="caution">
    <text evidence="2">The sequence shown here is derived from an EMBL/GenBank/DDBJ whole genome shotgun (WGS) entry which is preliminary data.</text>
</comment>
<evidence type="ECO:0000313" key="3">
    <source>
        <dbReference type="Proteomes" id="UP000187251"/>
    </source>
</evidence>
<accession>A0A1R1JQ89</accession>
<protein>
    <recommendedName>
        <fullName evidence="4">PH domain-containing protein</fullName>
    </recommendedName>
</protein>
<organism evidence="2 3">
    <name type="scientific">Alcaligenes xylosoxydans xylosoxydans</name>
    <name type="common">Achromobacter xylosoxidans</name>
    <dbReference type="NCBI Taxonomy" id="85698"/>
    <lineage>
        <taxon>Bacteria</taxon>
        <taxon>Pseudomonadati</taxon>
        <taxon>Pseudomonadota</taxon>
        <taxon>Betaproteobacteria</taxon>
        <taxon>Burkholderiales</taxon>
        <taxon>Alcaligenaceae</taxon>
        <taxon>Achromobacter</taxon>
    </lineage>
</organism>
<keyword evidence="1" id="KW-1133">Transmembrane helix</keyword>
<evidence type="ECO:0000313" key="2">
    <source>
        <dbReference type="EMBL" id="OMG83273.1"/>
    </source>
</evidence>
<keyword evidence="1" id="KW-0812">Transmembrane</keyword>
<dbReference type="OrthoDB" id="8656101at2"/>
<dbReference type="RefSeq" id="WP_076413660.1">
    <property type="nucleotide sequence ID" value="NZ_AP028040.1"/>
</dbReference>
<keyword evidence="1" id="KW-0472">Membrane</keyword>
<feature type="transmembrane region" description="Helical" evidence="1">
    <location>
        <begin position="51"/>
        <end position="69"/>
    </location>
</feature>
<name>A0A1R1JQ89_ALCXX</name>
<feature type="transmembrane region" description="Helical" evidence="1">
    <location>
        <begin position="26"/>
        <end position="45"/>
    </location>
</feature>
<reference evidence="2 3" key="1">
    <citation type="submission" date="2016-09" db="EMBL/GenBank/DDBJ databases">
        <title>Phylogenomics of Achromobacter.</title>
        <authorList>
            <person name="Jeukens J."/>
            <person name="Freschi L."/>
            <person name="Vincent A.T."/>
            <person name="Emond-Rheault J.-G."/>
            <person name="Kukavica-Ibrulj I."/>
            <person name="Charette S.J."/>
            <person name="Levesque R.C."/>
        </authorList>
    </citation>
    <scope>NUCLEOTIDE SEQUENCE [LARGE SCALE GENOMIC DNA]</scope>
    <source>
        <strain evidence="2 3">AUS488</strain>
    </source>
</reference>
<gene>
    <name evidence="2" type="ORF">BIZ92_11140</name>
</gene>
<dbReference type="EMBL" id="MJMN01000024">
    <property type="protein sequence ID" value="OMG83273.1"/>
    <property type="molecule type" value="Genomic_DNA"/>
</dbReference>
<proteinExistence type="predicted"/>
<sequence length="158" mass="17169">MEIYSSASHHAQTLADRPVYYSRNRLIAGAVIWTVAAVAFGVLAARARANIGGMAFFAAIAAIGVWLVIRCLMRAFGPAKPVITFTRDGLRVTDGTVIPWQAVNENTYVNQTYVGIPIGRQIQLKTSLPDRKRVLIPAMALEISGDEYLALCDAYQAG</sequence>
<evidence type="ECO:0000256" key="1">
    <source>
        <dbReference type="SAM" id="Phobius"/>
    </source>
</evidence>
<dbReference type="AlphaFoldDB" id="A0A1R1JQ89"/>
<evidence type="ECO:0008006" key="4">
    <source>
        <dbReference type="Google" id="ProtNLM"/>
    </source>
</evidence>